<name>A0A4Q7YY58_9BACT</name>
<comment type="caution">
    <text evidence="1">The sequence shown here is derived from an EMBL/GenBank/DDBJ whole genome shotgun (WGS) entry which is preliminary data.</text>
</comment>
<accession>A0A4Q7YY58</accession>
<sequence>MRCGFACSDEGVIGFRHGWVEIRRSGPEVRAGRDRRGLPSSRRAWELRIPEFRGKCGATECNQFWHPVQRYAATKCKVMLPFGVTECCHLRRSQMGVQISTTPKAGGAATAVRSGRGRSYGWRVRCGFADYTAVILESDLPFRVRRISRHRSPHPTNEIIAALHQAIYHVFLLAVLPHPQV</sequence>
<protein>
    <submittedName>
        <fullName evidence="1">Uncharacterized protein</fullName>
    </submittedName>
</protein>
<reference evidence="1 2" key="1">
    <citation type="submission" date="2019-02" db="EMBL/GenBank/DDBJ databases">
        <title>Genomic Encyclopedia of Archaeal and Bacterial Type Strains, Phase II (KMG-II): from individual species to whole genera.</title>
        <authorList>
            <person name="Goeker M."/>
        </authorList>
    </citation>
    <scope>NUCLEOTIDE SEQUENCE [LARGE SCALE GENOMIC DNA]</scope>
    <source>
        <strain evidence="1 2">DSM 18101</strain>
    </source>
</reference>
<organism evidence="1 2">
    <name type="scientific">Edaphobacter modestus</name>
    <dbReference type="NCBI Taxonomy" id="388466"/>
    <lineage>
        <taxon>Bacteria</taxon>
        <taxon>Pseudomonadati</taxon>
        <taxon>Acidobacteriota</taxon>
        <taxon>Terriglobia</taxon>
        <taxon>Terriglobales</taxon>
        <taxon>Acidobacteriaceae</taxon>
        <taxon>Edaphobacter</taxon>
    </lineage>
</organism>
<evidence type="ECO:0000313" key="1">
    <source>
        <dbReference type="EMBL" id="RZU42075.1"/>
    </source>
</evidence>
<keyword evidence="2" id="KW-1185">Reference proteome</keyword>
<gene>
    <name evidence="1" type="ORF">BDD14_3621</name>
</gene>
<proteinExistence type="predicted"/>
<dbReference type="AlphaFoldDB" id="A0A4Q7YY58"/>
<dbReference type="EMBL" id="SHKW01000001">
    <property type="protein sequence ID" value="RZU42075.1"/>
    <property type="molecule type" value="Genomic_DNA"/>
</dbReference>
<dbReference type="Proteomes" id="UP000292958">
    <property type="component" value="Unassembled WGS sequence"/>
</dbReference>
<evidence type="ECO:0000313" key="2">
    <source>
        <dbReference type="Proteomes" id="UP000292958"/>
    </source>
</evidence>